<name>A0A0D2GFU7_9EURO</name>
<accession>A0A0D2GFU7</accession>
<gene>
    <name evidence="2" type="ORF">Z517_09896</name>
</gene>
<organism evidence="2 3">
    <name type="scientific">Fonsecaea pedrosoi CBS 271.37</name>
    <dbReference type="NCBI Taxonomy" id="1442368"/>
    <lineage>
        <taxon>Eukaryota</taxon>
        <taxon>Fungi</taxon>
        <taxon>Dikarya</taxon>
        <taxon>Ascomycota</taxon>
        <taxon>Pezizomycotina</taxon>
        <taxon>Eurotiomycetes</taxon>
        <taxon>Chaetothyriomycetidae</taxon>
        <taxon>Chaetothyriales</taxon>
        <taxon>Herpotrichiellaceae</taxon>
        <taxon>Fonsecaea</taxon>
    </lineage>
</organism>
<proteinExistence type="predicted"/>
<dbReference type="VEuPathDB" id="FungiDB:Z517_09896"/>
<dbReference type="RefSeq" id="XP_013281258.1">
    <property type="nucleotide sequence ID" value="XM_013425804.1"/>
</dbReference>
<dbReference type="EMBL" id="KN846974">
    <property type="protein sequence ID" value="KIW77450.1"/>
    <property type="molecule type" value="Genomic_DNA"/>
</dbReference>
<keyword evidence="1" id="KW-0732">Signal</keyword>
<evidence type="ECO:0000256" key="1">
    <source>
        <dbReference type="SAM" id="SignalP"/>
    </source>
</evidence>
<reference evidence="2 3" key="1">
    <citation type="submission" date="2015-01" db="EMBL/GenBank/DDBJ databases">
        <title>The Genome Sequence of Fonsecaea pedrosoi CBS 271.37.</title>
        <authorList>
            <consortium name="The Broad Institute Genomics Platform"/>
            <person name="Cuomo C."/>
            <person name="de Hoog S."/>
            <person name="Gorbushina A."/>
            <person name="Stielow B."/>
            <person name="Teixiera M."/>
            <person name="Abouelleil A."/>
            <person name="Chapman S.B."/>
            <person name="Priest M."/>
            <person name="Young S.K."/>
            <person name="Wortman J."/>
            <person name="Nusbaum C."/>
            <person name="Birren B."/>
        </authorList>
    </citation>
    <scope>NUCLEOTIDE SEQUENCE [LARGE SCALE GENOMIC DNA]</scope>
    <source>
        <strain evidence="2 3">CBS 271.37</strain>
    </source>
</reference>
<protein>
    <submittedName>
        <fullName evidence="2">Uncharacterized protein</fullName>
    </submittedName>
</protein>
<feature type="chain" id="PRO_5002253818" evidence="1">
    <location>
        <begin position="20"/>
        <end position="374"/>
    </location>
</feature>
<dbReference type="OrthoDB" id="4766028at2759"/>
<keyword evidence="3" id="KW-1185">Reference proteome</keyword>
<sequence length="374" mass="40225">MAIHALQLCLLLFVCSTSAFKLDFYLDGNCAGEFIDSWIGGPDQGCRQDYVGLAEGVLVKSTGSVDDGTMVQFYSSNDCSPGTELSNADDGCISIDNALVGAYHSFRVIHTSVQTRREAPPLYMSFHKRRQDFNAASITPDTSKSSDRAQEPAAFHGMMASFDGVEYRWHQLAPGTWVGILPEEWDDNIHVMNNMGRLSQPTTTSITPREVLDDRDLLQAICQTTATCLGKAKAGTVTVIDVAGPYFDKLRTVVQQSGRDAWEFLTSGPFFQQLVTNTIAGTIVTPFQAFVGAKIQGSISPSDATACSTLKDDIDTLKSMILSLQSQVAALQSITVSMLQNDAGDEVSRLSMTTVDCGSAATGDTCTVPAGFCA</sequence>
<dbReference type="HOGENOM" id="CLU_752345_0_0_1"/>
<dbReference type="Proteomes" id="UP000053029">
    <property type="component" value="Unassembled WGS sequence"/>
</dbReference>
<feature type="signal peptide" evidence="1">
    <location>
        <begin position="1"/>
        <end position="19"/>
    </location>
</feature>
<evidence type="ECO:0000313" key="3">
    <source>
        <dbReference type="Proteomes" id="UP000053029"/>
    </source>
</evidence>
<dbReference type="AlphaFoldDB" id="A0A0D2GFU7"/>
<dbReference type="GeneID" id="25309386"/>
<evidence type="ECO:0000313" key="2">
    <source>
        <dbReference type="EMBL" id="KIW77450.1"/>
    </source>
</evidence>